<evidence type="ECO:0000256" key="3">
    <source>
        <dbReference type="ARBA" id="ARBA00023014"/>
    </source>
</evidence>
<dbReference type="RefSeq" id="WP_151150630.1">
    <property type="nucleotide sequence ID" value="NZ_WAIE01000002.1"/>
</dbReference>
<proteinExistence type="predicted"/>
<evidence type="ECO:0000256" key="2">
    <source>
        <dbReference type="ARBA" id="ARBA00023004"/>
    </source>
</evidence>
<keyword evidence="2" id="KW-0408">Iron</keyword>
<dbReference type="Gene3D" id="1.10.1060.10">
    <property type="entry name" value="Alpha-helical ferredoxin"/>
    <property type="match status" value="1"/>
</dbReference>
<gene>
    <name evidence="5" type="ORF">F8A88_08170</name>
</gene>
<dbReference type="GO" id="GO:0051536">
    <property type="term" value="F:iron-sulfur cluster binding"/>
    <property type="evidence" value="ECO:0007669"/>
    <property type="project" value="UniProtKB-KW"/>
</dbReference>
<dbReference type="GO" id="GO:0046872">
    <property type="term" value="F:metal ion binding"/>
    <property type="evidence" value="ECO:0007669"/>
    <property type="project" value="UniProtKB-KW"/>
</dbReference>
<name>A0A6N6N2Z5_9BACT</name>
<keyword evidence="6" id="KW-1185">Reference proteome</keyword>
<evidence type="ECO:0000256" key="1">
    <source>
        <dbReference type="ARBA" id="ARBA00022723"/>
    </source>
</evidence>
<dbReference type="InterPro" id="IPR009051">
    <property type="entry name" value="Helical_ferredxn"/>
</dbReference>
<dbReference type="PROSITE" id="PS51379">
    <property type="entry name" value="4FE4S_FER_2"/>
    <property type="match status" value="2"/>
</dbReference>
<feature type="domain" description="4Fe-4S ferredoxin-type" evidence="4">
    <location>
        <begin position="248"/>
        <end position="277"/>
    </location>
</feature>
<dbReference type="InterPro" id="IPR017900">
    <property type="entry name" value="4Fe4S_Fe_S_CS"/>
</dbReference>
<dbReference type="InterPro" id="IPR017896">
    <property type="entry name" value="4Fe4S_Fe-S-bd"/>
</dbReference>
<protein>
    <submittedName>
        <fullName evidence="5">4Fe-4S ferredoxin</fullName>
    </submittedName>
</protein>
<reference evidence="5 6" key="1">
    <citation type="journal article" date="2017" name="Int. J. Syst. Evol. Microbiol.">
        <title>Desulfovibrio senegalensis sp. nov., a mesophilic sulfate reducer isolated from marine sediment.</title>
        <authorList>
            <person name="Thioye A."/>
            <person name="Gam Z.B.A."/>
            <person name="Mbengue M."/>
            <person name="Cayol J.L."/>
            <person name="Joseph-Bartoli M."/>
            <person name="Toure-Kane C."/>
            <person name="Labat M."/>
        </authorList>
    </citation>
    <scope>NUCLEOTIDE SEQUENCE [LARGE SCALE GENOMIC DNA]</scope>
    <source>
        <strain evidence="5 6">DSM 101509</strain>
    </source>
</reference>
<keyword evidence="1" id="KW-0479">Metal-binding</keyword>
<evidence type="ECO:0000259" key="4">
    <source>
        <dbReference type="PROSITE" id="PS51379"/>
    </source>
</evidence>
<dbReference type="SUPFAM" id="SSF46548">
    <property type="entry name" value="alpha-helical ferredoxin"/>
    <property type="match status" value="1"/>
</dbReference>
<evidence type="ECO:0000313" key="5">
    <source>
        <dbReference type="EMBL" id="KAB1442409.1"/>
    </source>
</evidence>
<accession>A0A6N6N2Z5</accession>
<dbReference type="Proteomes" id="UP000438699">
    <property type="component" value="Unassembled WGS sequence"/>
</dbReference>
<evidence type="ECO:0000313" key="6">
    <source>
        <dbReference type="Proteomes" id="UP000438699"/>
    </source>
</evidence>
<comment type="caution">
    <text evidence="5">The sequence shown here is derived from an EMBL/GenBank/DDBJ whole genome shotgun (WGS) entry which is preliminary data.</text>
</comment>
<dbReference type="PROSITE" id="PS00198">
    <property type="entry name" value="4FE4S_FER_1"/>
    <property type="match status" value="1"/>
</dbReference>
<dbReference type="Pfam" id="PF13183">
    <property type="entry name" value="Fer4_8"/>
    <property type="match status" value="1"/>
</dbReference>
<dbReference type="OrthoDB" id="9773828at2"/>
<sequence length="317" mass="35978">MMLDQLKETIKTALPELDFVMGWTTGYDPLHATPLYMYEPDDVDQLIWGPLNVHNLAVHLPALRHKKVGIVVKGCDSRSVVELLQENLIDRENVVIFGAPCNGVVDMTKIRKAVPDAHFARSVETADNSLTITTDKDTHTLSLAEVMADKCTRCRFPNAVEADHFVGEKRIPAVETDPYADLESFESQGFAERRDFWMAEMDRCIRCYACRNACPLCVCRDHCVAQSREPHWVSQRDGVRDKFMFQVIHAIHMAGRCTECGECERACPMDIPVLLLKRKLGNVIHDLFDYDAGLDAEARPPLLAFKLEEDSIKEKDW</sequence>
<organism evidence="5 6">
    <name type="scientific">Pseudodesulfovibrio senegalensis</name>
    <dbReference type="NCBI Taxonomy" id="1721087"/>
    <lineage>
        <taxon>Bacteria</taxon>
        <taxon>Pseudomonadati</taxon>
        <taxon>Thermodesulfobacteriota</taxon>
        <taxon>Desulfovibrionia</taxon>
        <taxon>Desulfovibrionales</taxon>
        <taxon>Desulfovibrionaceae</taxon>
    </lineage>
</organism>
<keyword evidence="3" id="KW-0411">Iron-sulfur</keyword>
<feature type="domain" description="4Fe-4S ferredoxin-type" evidence="4">
    <location>
        <begin position="195"/>
        <end position="215"/>
    </location>
</feature>
<dbReference type="EMBL" id="WAIE01000002">
    <property type="protein sequence ID" value="KAB1442409.1"/>
    <property type="molecule type" value="Genomic_DNA"/>
</dbReference>
<dbReference type="AlphaFoldDB" id="A0A6N6N2Z5"/>